<accession>A0A329QCI4</accession>
<name>A0A329QCI4_9ACTN</name>
<feature type="region of interest" description="Disordered" evidence="1">
    <location>
        <begin position="240"/>
        <end position="270"/>
    </location>
</feature>
<organism evidence="2 3">
    <name type="scientific">Phytoactinopolyspora halophila</name>
    <dbReference type="NCBI Taxonomy" id="1981511"/>
    <lineage>
        <taxon>Bacteria</taxon>
        <taxon>Bacillati</taxon>
        <taxon>Actinomycetota</taxon>
        <taxon>Actinomycetes</taxon>
        <taxon>Jiangellales</taxon>
        <taxon>Jiangellaceae</taxon>
        <taxon>Phytoactinopolyspora</taxon>
    </lineage>
</organism>
<sequence length="587" mass="66581">MWRICTYRDLPASAGVLAHRDGTDILIPRSCRGGTLSYRLTEQPWVPVVDCDGHALELGLRDVLRRAHQLRWVDAEAPPVTAALHRLLIAVLHRVVEGPRNRHEWRRLWSAESLPEDRIDAYFDDHARAFDLFDDERPFFQCPALADLQARSAAQLVHFRAVGNNATLFDQTTAGERLVLSAAEAARWLVTVQAYDPGGLKTPFTKVKQSQRAPCNNFGTVVVEGDTLKETLLLNLVLHEPDANEPKHTSSADRPSWEAEPPSPEPEKRVTKGWLDVLTWQSRRVLLHRTSDEDGATVDGAVITPGDAMEEQLHWVEKMAAFHQPERRSRRSSDEQRQWQPIQLHRLRGIWRHAREMLIPEDDFGHIRPHVLNHVADRLADGFLPTNEVFTIRVFGQQLDDSGGGSVQTWLQEQLPAPAALLRAEKVYSDSEHAAVETDSWANGALIGICVELADDVGQAIKKLVDRWRESLSAQHSAREKRNAPYNVGLEQDYWPRLAPEFDKFLSNLGYAALNASSREPLVLEWKDTVRNVASVAVDRWAVAVQQRRVRQLDAVAKHYEWFRGRLHGLCDDFDDKMKSILPYEGV</sequence>
<evidence type="ECO:0000313" key="2">
    <source>
        <dbReference type="EMBL" id="RAW09459.1"/>
    </source>
</evidence>
<dbReference type="InterPro" id="IPR013381">
    <property type="entry name" value="CRISPR-assoc_prot_Cse1"/>
</dbReference>
<keyword evidence="3" id="KW-1185">Reference proteome</keyword>
<dbReference type="Proteomes" id="UP000250462">
    <property type="component" value="Unassembled WGS sequence"/>
</dbReference>
<proteinExistence type="predicted"/>
<feature type="compositionally biased region" description="Basic and acidic residues" evidence="1">
    <location>
        <begin position="240"/>
        <end position="257"/>
    </location>
</feature>
<protein>
    <submittedName>
        <fullName evidence="2">Type I-E CRISPR-associated protein Cse1/CasA</fullName>
    </submittedName>
</protein>
<dbReference type="RefSeq" id="WP_112260311.1">
    <property type="nucleotide sequence ID" value="NZ_QMIG01000042.1"/>
</dbReference>
<dbReference type="Pfam" id="PF09481">
    <property type="entry name" value="CRISPR_Cse1"/>
    <property type="match status" value="1"/>
</dbReference>
<evidence type="ECO:0000256" key="1">
    <source>
        <dbReference type="SAM" id="MobiDB-lite"/>
    </source>
</evidence>
<evidence type="ECO:0000313" key="3">
    <source>
        <dbReference type="Proteomes" id="UP000250462"/>
    </source>
</evidence>
<dbReference type="EMBL" id="QMIG01000042">
    <property type="protein sequence ID" value="RAW09459.1"/>
    <property type="molecule type" value="Genomic_DNA"/>
</dbReference>
<dbReference type="NCBIfam" id="TIGR02547">
    <property type="entry name" value="casA_cse1"/>
    <property type="match status" value="1"/>
</dbReference>
<gene>
    <name evidence="2" type="primary">casA</name>
    <name evidence="2" type="ORF">DPM12_20990</name>
</gene>
<comment type="caution">
    <text evidence="2">The sequence shown here is derived from an EMBL/GenBank/DDBJ whole genome shotgun (WGS) entry which is preliminary data.</text>
</comment>
<dbReference type="Gene3D" id="1.10.132.100">
    <property type="match status" value="1"/>
</dbReference>
<reference evidence="2 3" key="1">
    <citation type="submission" date="2018-06" db="EMBL/GenBank/DDBJ databases">
        <title>Phytoactinopolyspora halophila sp. nov., a novel halophilic actinomycete isolated from a saline soil in China.</title>
        <authorList>
            <person name="Tang S.-K."/>
        </authorList>
    </citation>
    <scope>NUCLEOTIDE SEQUENCE [LARGE SCALE GENOMIC DNA]</scope>
    <source>
        <strain evidence="2 3">YIM 96934</strain>
    </source>
</reference>
<dbReference type="AlphaFoldDB" id="A0A329QCI4"/>